<dbReference type="AlphaFoldDB" id="A0A975LB32"/>
<evidence type="ECO:0000313" key="2">
    <source>
        <dbReference type="Proteomes" id="UP000682416"/>
    </source>
</evidence>
<sequence>MRAAIVVTGAVVVSAAAVGGGLWIAGGDPDQPGGGDAYTAAPPCGVVPEDAVAQALPGAVLESDDGGPLAGGDGTACVWTTAGLGGDQQGVLRVDLTARFTDASAEPTVTGDASAALAQAALVPPRGASVVLGSGAEAEVWRGQVPGTAELAFHTDNLLVRVSYTAVDEDDPVAFDRAEETIVAFADQLGEAL</sequence>
<accession>A0A975LB32</accession>
<dbReference type="KEGG" id="nec:KGD82_06825"/>
<protein>
    <recommendedName>
        <fullName evidence="3">DUF3558 domain-containing protein</fullName>
    </recommendedName>
</protein>
<name>A0A975LB32_9ACTN</name>
<dbReference type="Proteomes" id="UP000682416">
    <property type="component" value="Chromosome"/>
</dbReference>
<gene>
    <name evidence="1" type="ORF">KGD82_06825</name>
</gene>
<evidence type="ECO:0000313" key="1">
    <source>
        <dbReference type="EMBL" id="QVJ02325.1"/>
    </source>
</evidence>
<dbReference type="EMBL" id="CP074402">
    <property type="protein sequence ID" value="QVJ02325.1"/>
    <property type="molecule type" value="Genomic_DNA"/>
</dbReference>
<reference evidence="1" key="1">
    <citation type="submission" date="2021-05" db="EMBL/GenBank/DDBJ databases">
        <authorList>
            <person name="Kaiqin L."/>
            <person name="Jian G."/>
        </authorList>
    </citation>
    <scope>NUCLEOTIDE SEQUENCE</scope>
    <source>
        <strain evidence="1">HDS5</strain>
    </source>
</reference>
<keyword evidence="2" id="KW-1185">Reference proteome</keyword>
<organism evidence="1 2">
    <name type="scientific">Nocardiopsis eucommiae</name>
    <dbReference type="NCBI Taxonomy" id="2831970"/>
    <lineage>
        <taxon>Bacteria</taxon>
        <taxon>Bacillati</taxon>
        <taxon>Actinomycetota</taxon>
        <taxon>Actinomycetes</taxon>
        <taxon>Streptosporangiales</taxon>
        <taxon>Nocardiopsidaceae</taxon>
        <taxon>Nocardiopsis</taxon>
    </lineage>
</organism>
<evidence type="ECO:0008006" key="3">
    <source>
        <dbReference type="Google" id="ProtNLM"/>
    </source>
</evidence>
<proteinExistence type="predicted"/>